<dbReference type="AlphaFoldDB" id="A0A6M3IKX3"/>
<dbReference type="EMBL" id="MT141780">
    <property type="protein sequence ID" value="QJA70292.1"/>
    <property type="molecule type" value="Genomic_DNA"/>
</dbReference>
<gene>
    <name evidence="2" type="ORF">MM415A03824_0009</name>
    <name evidence="1" type="ORF">MM415B01477_0022</name>
</gene>
<organism evidence="1">
    <name type="scientific">viral metagenome</name>
    <dbReference type="NCBI Taxonomy" id="1070528"/>
    <lineage>
        <taxon>unclassified sequences</taxon>
        <taxon>metagenomes</taxon>
        <taxon>organismal metagenomes</taxon>
    </lineage>
</organism>
<evidence type="ECO:0000313" key="1">
    <source>
        <dbReference type="EMBL" id="QJA58260.1"/>
    </source>
</evidence>
<name>A0A6M3IKX3_9ZZZZ</name>
<proteinExistence type="predicted"/>
<sequence length="67" mass="7575">MSTFLTPKSKDYISTTTAGKRAQVAIPTIISWCKRYGIGVRVAGRWRIDPLKLQRLLNGESTHNDQK</sequence>
<accession>A0A6M3IKX3</accession>
<dbReference type="EMBL" id="MT141315">
    <property type="protein sequence ID" value="QJA58260.1"/>
    <property type="molecule type" value="Genomic_DNA"/>
</dbReference>
<reference evidence="1" key="1">
    <citation type="submission" date="2020-03" db="EMBL/GenBank/DDBJ databases">
        <title>The deep terrestrial virosphere.</title>
        <authorList>
            <person name="Holmfeldt K."/>
            <person name="Nilsson E."/>
            <person name="Simone D."/>
            <person name="Lopez-Fernandez M."/>
            <person name="Wu X."/>
            <person name="de Brujin I."/>
            <person name="Lundin D."/>
            <person name="Andersson A."/>
            <person name="Bertilsson S."/>
            <person name="Dopson M."/>
        </authorList>
    </citation>
    <scope>NUCLEOTIDE SEQUENCE</scope>
    <source>
        <strain evidence="2">MM415A03824</strain>
        <strain evidence="1">MM415B01477</strain>
    </source>
</reference>
<protein>
    <submittedName>
        <fullName evidence="1">Uncharacterized protein</fullName>
    </submittedName>
</protein>
<evidence type="ECO:0000313" key="2">
    <source>
        <dbReference type="EMBL" id="QJA70292.1"/>
    </source>
</evidence>